<comment type="caution">
    <text evidence="9">The sequence shown here is derived from an EMBL/GenBank/DDBJ whole genome shotgun (WGS) entry which is preliminary data.</text>
</comment>
<keyword evidence="7" id="KW-0812">Transmembrane</keyword>
<evidence type="ECO:0000256" key="1">
    <source>
        <dbReference type="ARBA" id="ARBA00022723"/>
    </source>
</evidence>
<dbReference type="InterPro" id="IPR036855">
    <property type="entry name" value="Znf_CCCH_sf"/>
</dbReference>
<evidence type="ECO:0000256" key="4">
    <source>
        <dbReference type="ARBA" id="ARBA00022833"/>
    </source>
</evidence>
<feature type="domain" description="C3H1-type" evidence="8">
    <location>
        <begin position="142"/>
        <end position="168"/>
    </location>
</feature>
<dbReference type="Proteomes" id="UP001141806">
    <property type="component" value="Unassembled WGS sequence"/>
</dbReference>
<feature type="transmembrane region" description="Helical" evidence="7">
    <location>
        <begin position="278"/>
        <end position="301"/>
    </location>
</feature>
<dbReference type="PANTHER" id="PTHR14493">
    <property type="entry name" value="UNKEMPT FAMILY MEMBER"/>
    <property type="match status" value="1"/>
</dbReference>
<dbReference type="InterPro" id="IPR045234">
    <property type="entry name" value="Unkempt-like"/>
</dbReference>
<dbReference type="Pfam" id="PF25512">
    <property type="entry name" value="zf-CCCH_AtC3H23"/>
    <property type="match status" value="1"/>
</dbReference>
<dbReference type="Gene3D" id="3.30.1370.210">
    <property type="match status" value="1"/>
</dbReference>
<evidence type="ECO:0000256" key="7">
    <source>
        <dbReference type="SAM" id="Phobius"/>
    </source>
</evidence>
<dbReference type="EMBL" id="JAMYWD010000001">
    <property type="protein sequence ID" value="KAJ4980797.1"/>
    <property type="molecule type" value="Genomic_DNA"/>
</dbReference>
<reference evidence="9" key="1">
    <citation type="journal article" date="2023" name="Plant J.">
        <title>The genome of the king protea, Protea cynaroides.</title>
        <authorList>
            <person name="Chang J."/>
            <person name="Duong T.A."/>
            <person name="Schoeman C."/>
            <person name="Ma X."/>
            <person name="Roodt D."/>
            <person name="Barker N."/>
            <person name="Li Z."/>
            <person name="Van de Peer Y."/>
            <person name="Mizrachi E."/>
        </authorList>
    </citation>
    <scope>NUCLEOTIDE SEQUENCE</scope>
    <source>
        <tissue evidence="9">Young leaves</tissue>
    </source>
</reference>
<dbReference type="InterPro" id="IPR000571">
    <property type="entry name" value="Znf_CCCH"/>
</dbReference>
<keyword evidence="3 6" id="KW-0863">Zinc-finger</keyword>
<dbReference type="FunFam" id="3.30.1370.210:FF:000009">
    <property type="entry name" value="Zinc finger CCCH domain-containing protein 66"/>
    <property type="match status" value="1"/>
</dbReference>
<keyword evidence="1 6" id="KW-0479">Metal-binding</keyword>
<proteinExistence type="predicted"/>
<dbReference type="SUPFAM" id="SSF90229">
    <property type="entry name" value="CCCH zinc finger"/>
    <property type="match status" value="1"/>
</dbReference>
<evidence type="ECO:0000313" key="9">
    <source>
        <dbReference type="EMBL" id="KAJ4980797.1"/>
    </source>
</evidence>
<evidence type="ECO:0000256" key="2">
    <source>
        <dbReference type="ARBA" id="ARBA00022737"/>
    </source>
</evidence>
<evidence type="ECO:0000256" key="6">
    <source>
        <dbReference type="PROSITE-ProRule" id="PRU00723"/>
    </source>
</evidence>
<keyword evidence="7" id="KW-0472">Membrane</keyword>
<dbReference type="SMART" id="SM00356">
    <property type="entry name" value="ZnF_C3H1"/>
    <property type="match status" value="1"/>
</dbReference>
<dbReference type="PANTHER" id="PTHR14493:SF90">
    <property type="entry name" value="ZINC FINGER CCCH DOMAIN-CONTAINING PROTEIN 2"/>
    <property type="match status" value="1"/>
</dbReference>
<keyword evidence="7" id="KW-1133">Transmembrane helix</keyword>
<protein>
    <recommendedName>
        <fullName evidence="8">C3H1-type domain-containing protein</fullName>
    </recommendedName>
</protein>
<evidence type="ECO:0000256" key="3">
    <source>
        <dbReference type="ARBA" id="ARBA00022771"/>
    </source>
</evidence>
<keyword evidence="5" id="KW-0238">DNA-binding</keyword>
<name>A0A9Q0L1J7_9MAGN</name>
<dbReference type="GO" id="GO:0008270">
    <property type="term" value="F:zinc ion binding"/>
    <property type="evidence" value="ECO:0007669"/>
    <property type="project" value="UniProtKB-KW"/>
</dbReference>
<gene>
    <name evidence="9" type="ORF">NE237_031634</name>
</gene>
<evidence type="ECO:0000256" key="5">
    <source>
        <dbReference type="ARBA" id="ARBA00023125"/>
    </source>
</evidence>
<dbReference type="InterPro" id="IPR057444">
    <property type="entry name" value="Znf-CCCH_AtC3H23-like"/>
</dbReference>
<feature type="zinc finger region" description="C3H1-type" evidence="6">
    <location>
        <begin position="142"/>
        <end position="168"/>
    </location>
</feature>
<dbReference type="PROSITE" id="PS50103">
    <property type="entry name" value="ZF_C3H1"/>
    <property type="match status" value="1"/>
</dbReference>
<keyword evidence="4 6" id="KW-0862">Zinc</keyword>
<dbReference type="Pfam" id="PF00642">
    <property type="entry name" value="zf-CCCH"/>
    <property type="match status" value="1"/>
</dbReference>
<keyword evidence="2" id="KW-0677">Repeat</keyword>
<evidence type="ECO:0000313" key="10">
    <source>
        <dbReference type="Proteomes" id="UP001141806"/>
    </source>
</evidence>
<dbReference type="OrthoDB" id="410307at2759"/>
<accession>A0A9Q0L1J7</accession>
<dbReference type="GO" id="GO:0003677">
    <property type="term" value="F:DNA binding"/>
    <property type="evidence" value="ECO:0007669"/>
    <property type="project" value="UniProtKB-KW"/>
</dbReference>
<evidence type="ECO:0000259" key="8">
    <source>
        <dbReference type="PROSITE" id="PS50103"/>
    </source>
</evidence>
<dbReference type="AlphaFoldDB" id="A0A9Q0L1J7"/>
<organism evidence="9 10">
    <name type="scientific">Protea cynaroides</name>
    <dbReference type="NCBI Taxonomy" id="273540"/>
    <lineage>
        <taxon>Eukaryota</taxon>
        <taxon>Viridiplantae</taxon>
        <taxon>Streptophyta</taxon>
        <taxon>Embryophyta</taxon>
        <taxon>Tracheophyta</taxon>
        <taxon>Spermatophyta</taxon>
        <taxon>Magnoliopsida</taxon>
        <taxon>Proteales</taxon>
        <taxon>Proteaceae</taxon>
        <taxon>Protea</taxon>
    </lineage>
</organism>
<sequence>MVSCHMLLCTPPQIRSSHASLPISSPFLPFKKPLKEIDIPPRKFFSRRAKLSDTVATNSNPNLSLDVTEKTSAEDALLQKFFPCNTDDDNEDLDDPYSSDEFLMYEFKVRRCMRSRSHDWTECPFSHPGEKARRRDPRRYHYSGNICTDFRRGGCRRGDACEFAHGVFECWLHPARYCTLVCEDGKNCKRKVCFFVHTPRQLRVLPLQNQIQNHNSSSPPSSSAVSDFLSATSNNHYVLCHNSSISLNQLFPGVLSYKNALAELVYKLLCSHGSWQRAAVVVVLLLLILWRMKIYPGLIFLPAVKIKRK</sequence>
<keyword evidence="10" id="KW-1185">Reference proteome</keyword>